<dbReference type="Proteomes" id="UP000199699">
    <property type="component" value="Unassembled WGS sequence"/>
</dbReference>
<dbReference type="STRING" id="145857.GA0070616_5544"/>
<keyword evidence="2" id="KW-1185">Reference proteome</keyword>
<dbReference type="InterPro" id="IPR051082">
    <property type="entry name" value="Pentapeptide-BTB/POZ_domain"/>
</dbReference>
<evidence type="ECO:0000313" key="1">
    <source>
        <dbReference type="EMBL" id="SCL36653.1"/>
    </source>
</evidence>
<dbReference type="EMBL" id="FMHT01000003">
    <property type="protein sequence ID" value="SCL36653.1"/>
    <property type="molecule type" value="Genomic_DNA"/>
</dbReference>
<organism evidence="1 2">
    <name type="scientific">Micromonospora nigra</name>
    <dbReference type="NCBI Taxonomy" id="145857"/>
    <lineage>
        <taxon>Bacteria</taxon>
        <taxon>Bacillati</taxon>
        <taxon>Actinomycetota</taxon>
        <taxon>Actinomycetes</taxon>
        <taxon>Micromonosporales</taxon>
        <taxon>Micromonosporaceae</taxon>
        <taxon>Micromonospora</taxon>
    </lineage>
</organism>
<dbReference type="PANTHER" id="PTHR14136:SF17">
    <property type="entry name" value="BTB_POZ DOMAIN-CONTAINING PROTEIN KCTD9"/>
    <property type="match status" value="1"/>
</dbReference>
<sequence>MSDVAPHAADLRADCARCVGLCCVAPAFAASADFAVDKPAGQPCRNLTPDFRCGIHSELRARGFPGCTVFDCFGAGQRVTQVTFRGRDWRTAPGTARQMFDTFAVLRPLHELLWYLTEALALHPPADLRDGLTAALTETEQLAAGPPATLLSLDVEAHRSRVNVLLSRTGDLARSRGGRAGADHRGARLFGADLRGTDLRRANLRGALLIGADLRGTDLTLADLTGVDLRGADLRGADLSASLFLHQSQLDAAHGDQHTVPPAGRVRPVHWAALPLTVVRRQHPGGGRRHARRRR</sequence>
<reference evidence="1 2" key="1">
    <citation type="submission" date="2016-06" db="EMBL/GenBank/DDBJ databases">
        <authorList>
            <person name="Kjaerup R.B."/>
            <person name="Dalgaard T.S."/>
            <person name="Juul-Madsen H.R."/>
        </authorList>
    </citation>
    <scope>NUCLEOTIDE SEQUENCE [LARGE SCALE GENOMIC DNA]</scope>
    <source>
        <strain evidence="1 2">DSM 43818</strain>
    </source>
</reference>
<evidence type="ECO:0000313" key="2">
    <source>
        <dbReference type="Proteomes" id="UP000199699"/>
    </source>
</evidence>
<protein>
    <submittedName>
        <fullName evidence="1">Pentapeptide repeat-containing protein</fullName>
    </submittedName>
</protein>
<accession>A0A1C6T536</accession>
<dbReference type="AlphaFoldDB" id="A0A1C6T536"/>
<dbReference type="InterPro" id="IPR001646">
    <property type="entry name" value="5peptide_repeat"/>
</dbReference>
<gene>
    <name evidence="1" type="ORF">GA0070616_5544</name>
</gene>
<proteinExistence type="predicted"/>
<dbReference type="PANTHER" id="PTHR14136">
    <property type="entry name" value="BTB_POZ DOMAIN-CONTAINING PROTEIN KCTD9"/>
    <property type="match status" value="1"/>
</dbReference>
<dbReference type="OrthoDB" id="154708at2"/>
<name>A0A1C6T536_9ACTN</name>
<dbReference type="SUPFAM" id="SSF141571">
    <property type="entry name" value="Pentapeptide repeat-like"/>
    <property type="match status" value="1"/>
</dbReference>
<dbReference type="Gene3D" id="2.160.20.80">
    <property type="entry name" value="E3 ubiquitin-protein ligase SopA"/>
    <property type="match status" value="1"/>
</dbReference>
<dbReference type="Pfam" id="PF00805">
    <property type="entry name" value="Pentapeptide"/>
    <property type="match status" value="1"/>
</dbReference>
<dbReference type="RefSeq" id="WP_091089499.1">
    <property type="nucleotide sequence ID" value="NZ_FMHT01000003.1"/>
</dbReference>